<dbReference type="AlphaFoldDB" id="A0A523YNS2"/>
<evidence type="ECO:0000256" key="1">
    <source>
        <dbReference type="ARBA" id="ARBA00004496"/>
    </source>
</evidence>
<gene>
    <name evidence="10" type="primary">proS</name>
    <name evidence="12" type="ORF">E3J33_02435</name>
</gene>
<dbReference type="NCBIfam" id="TIGR00409">
    <property type="entry name" value="proS_fam_II"/>
    <property type="match status" value="1"/>
</dbReference>
<dbReference type="EMBL" id="SOIJ01000140">
    <property type="protein sequence ID" value="TET93156.1"/>
    <property type="molecule type" value="Genomic_DNA"/>
</dbReference>
<keyword evidence="6 10" id="KW-0067">ATP-binding</keyword>
<evidence type="ECO:0000256" key="5">
    <source>
        <dbReference type="ARBA" id="ARBA00022741"/>
    </source>
</evidence>
<comment type="caution">
    <text evidence="12">The sequence shown here is derived from an EMBL/GenBank/DDBJ whole genome shotgun (WGS) entry which is preliminary data.</text>
</comment>
<dbReference type="InterPro" id="IPR050062">
    <property type="entry name" value="Pro-tRNA_synthetase"/>
</dbReference>
<evidence type="ECO:0000313" key="13">
    <source>
        <dbReference type="Proteomes" id="UP000316925"/>
    </source>
</evidence>
<dbReference type="SUPFAM" id="SSF55681">
    <property type="entry name" value="Class II aaRS and biotin synthetases"/>
    <property type="match status" value="1"/>
</dbReference>
<dbReference type="EC" id="6.1.1.15" evidence="10"/>
<protein>
    <recommendedName>
        <fullName evidence="10">Proline--tRNA ligase</fullName>
        <ecNumber evidence="10">6.1.1.15</ecNumber>
    </recommendedName>
    <alternativeName>
        <fullName evidence="10">Prolyl-tRNA synthetase</fullName>
        <shortName evidence="10">ProRS</shortName>
    </alternativeName>
</protein>
<dbReference type="InterPro" id="IPR007214">
    <property type="entry name" value="YbaK/aa-tRNA-synth-assoc-dom"/>
</dbReference>
<evidence type="ECO:0000256" key="7">
    <source>
        <dbReference type="ARBA" id="ARBA00022917"/>
    </source>
</evidence>
<dbReference type="InterPro" id="IPR044140">
    <property type="entry name" value="ProRS_anticodon_short"/>
</dbReference>
<dbReference type="GO" id="GO:0005524">
    <property type="term" value="F:ATP binding"/>
    <property type="evidence" value="ECO:0007669"/>
    <property type="project" value="UniProtKB-UniRule"/>
</dbReference>
<keyword evidence="8 10" id="KW-0030">Aminoacyl-tRNA synthetase</keyword>
<evidence type="ECO:0000256" key="2">
    <source>
        <dbReference type="ARBA" id="ARBA00011738"/>
    </source>
</evidence>
<evidence type="ECO:0000313" key="12">
    <source>
        <dbReference type="EMBL" id="TET93156.1"/>
    </source>
</evidence>
<dbReference type="InterPro" id="IPR036621">
    <property type="entry name" value="Anticodon-bd_dom_sf"/>
</dbReference>
<dbReference type="CDD" id="cd00861">
    <property type="entry name" value="ProRS_anticodon_short"/>
    <property type="match status" value="1"/>
</dbReference>
<dbReference type="InterPro" id="IPR023717">
    <property type="entry name" value="Pro-tRNA-Synthase_IIa_type1"/>
</dbReference>
<dbReference type="InterPro" id="IPR004500">
    <property type="entry name" value="Pro-tRNA-synth_IIa_bac-type"/>
</dbReference>
<evidence type="ECO:0000256" key="10">
    <source>
        <dbReference type="HAMAP-Rule" id="MF_01569"/>
    </source>
</evidence>
<dbReference type="NCBIfam" id="NF006625">
    <property type="entry name" value="PRK09194.1"/>
    <property type="match status" value="1"/>
</dbReference>
<dbReference type="PANTHER" id="PTHR42753">
    <property type="entry name" value="MITOCHONDRIAL RIBOSOME PROTEIN L39/PROLYL-TRNA LIGASE FAMILY MEMBER"/>
    <property type="match status" value="1"/>
</dbReference>
<dbReference type="Proteomes" id="UP000316925">
    <property type="component" value="Unassembled WGS sequence"/>
</dbReference>
<dbReference type="GO" id="GO:0004827">
    <property type="term" value="F:proline-tRNA ligase activity"/>
    <property type="evidence" value="ECO:0007669"/>
    <property type="project" value="UniProtKB-UniRule"/>
</dbReference>
<comment type="function">
    <text evidence="10">Catalyzes the attachment of proline to tRNA(Pro) in a two-step reaction: proline is first activated by ATP to form Pro-AMP and then transferred to the acceptor end of tRNA(Pro). As ProRS can inadvertently accommodate and process non-cognate amino acids such as alanine and cysteine, to avoid such errors it has two additional distinct editing activities against alanine. One activity is designated as 'pretransfer' editing and involves the tRNA(Pro)-independent hydrolysis of activated Ala-AMP. The other activity is designated 'posttransfer' editing and involves deacylation of mischarged Ala-tRNA(Pro). The misacylated Cys-tRNA(Pro) is not edited by ProRS.</text>
</comment>
<dbReference type="InterPro" id="IPR002316">
    <property type="entry name" value="Pro-tRNA-ligase_IIa"/>
</dbReference>
<dbReference type="PROSITE" id="PS50862">
    <property type="entry name" value="AA_TRNA_LIGASE_II"/>
    <property type="match status" value="1"/>
</dbReference>
<evidence type="ECO:0000256" key="3">
    <source>
        <dbReference type="ARBA" id="ARBA00022490"/>
    </source>
</evidence>
<dbReference type="InterPro" id="IPR002314">
    <property type="entry name" value="aa-tRNA-synt_IIb"/>
</dbReference>
<dbReference type="InterPro" id="IPR006195">
    <property type="entry name" value="aa-tRNA-synth_II"/>
</dbReference>
<dbReference type="HAMAP" id="MF_01569">
    <property type="entry name" value="Pro_tRNA_synth_type1"/>
    <property type="match status" value="1"/>
</dbReference>
<dbReference type="Gene3D" id="3.40.50.800">
    <property type="entry name" value="Anticodon-binding domain"/>
    <property type="match status" value="1"/>
</dbReference>
<dbReference type="InterPro" id="IPR036754">
    <property type="entry name" value="YbaK/aa-tRNA-synt-asso_dom_sf"/>
</dbReference>
<proteinExistence type="inferred from homology"/>
<dbReference type="Pfam" id="PF03129">
    <property type="entry name" value="HGTP_anticodon"/>
    <property type="match status" value="1"/>
</dbReference>
<dbReference type="GO" id="GO:0002161">
    <property type="term" value="F:aminoacyl-tRNA deacylase activity"/>
    <property type="evidence" value="ECO:0007669"/>
    <property type="project" value="InterPro"/>
</dbReference>
<keyword evidence="4 10" id="KW-0436">Ligase</keyword>
<dbReference type="Gene3D" id="3.90.960.10">
    <property type="entry name" value="YbaK/aminoacyl-tRNA synthetase-associated domain"/>
    <property type="match status" value="1"/>
</dbReference>
<comment type="subunit">
    <text evidence="2 10">Homodimer.</text>
</comment>
<dbReference type="CDD" id="cd00779">
    <property type="entry name" value="ProRS_core_prok"/>
    <property type="match status" value="1"/>
</dbReference>
<name>A0A523YNS2_UNCAE</name>
<keyword evidence="3 10" id="KW-0963">Cytoplasm</keyword>
<keyword evidence="5 10" id="KW-0547">Nucleotide-binding</keyword>
<comment type="subcellular location">
    <subcellularLocation>
        <location evidence="1 10">Cytoplasm</location>
    </subcellularLocation>
</comment>
<comment type="catalytic activity">
    <reaction evidence="9 10">
        <text>tRNA(Pro) + L-proline + ATP = L-prolyl-tRNA(Pro) + AMP + diphosphate</text>
        <dbReference type="Rhea" id="RHEA:14305"/>
        <dbReference type="Rhea" id="RHEA-COMP:9700"/>
        <dbReference type="Rhea" id="RHEA-COMP:9702"/>
        <dbReference type="ChEBI" id="CHEBI:30616"/>
        <dbReference type="ChEBI" id="CHEBI:33019"/>
        <dbReference type="ChEBI" id="CHEBI:60039"/>
        <dbReference type="ChEBI" id="CHEBI:78442"/>
        <dbReference type="ChEBI" id="CHEBI:78532"/>
        <dbReference type="ChEBI" id="CHEBI:456215"/>
        <dbReference type="EC" id="6.1.1.15"/>
    </reaction>
</comment>
<dbReference type="Pfam" id="PF04073">
    <property type="entry name" value="tRNA_edit"/>
    <property type="match status" value="1"/>
</dbReference>
<evidence type="ECO:0000256" key="6">
    <source>
        <dbReference type="ARBA" id="ARBA00022840"/>
    </source>
</evidence>
<evidence type="ECO:0000256" key="4">
    <source>
        <dbReference type="ARBA" id="ARBA00022598"/>
    </source>
</evidence>
<dbReference type="GO" id="GO:0005829">
    <property type="term" value="C:cytosol"/>
    <property type="evidence" value="ECO:0007669"/>
    <property type="project" value="TreeGrafter"/>
</dbReference>
<dbReference type="InterPro" id="IPR045864">
    <property type="entry name" value="aa-tRNA-synth_II/BPL/LPL"/>
</dbReference>
<dbReference type="PRINTS" id="PR01046">
    <property type="entry name" value="TRNASYNTHPRO"/>
</dbReference>
<dbReference type="InterPro" id="IPR033730">
    <property type="entry name" value="ProRS_core_prok"/>
</dbReference>
<sequence>MRLSRYLFSTSKESSKEAEHLSHKLMLRAGLIKRFAAGVYCFLPFGYRVLAKISSIIEDEMDRIEGQRLLLPFLQPADLWKKSGRWENYGEELVRFEDRKGAEFALGPTHEEMITQLVKEEISSYKRLPLILYQIQTKFRDELRPRGGVIRAREFLMKDAYSFCRNEEELVSVYQLIKKAYEKIFSRCGLDCRVVKADTGPIGGKLSEEFIALANSGEEKIVQCEHCGCVAKLEKAEYESLEEAQVELEPMKEVSTPNTRTVREVSQFLHCRPGDILKTIFYQTEKGLIAALIKGDHQINEAKLQALLKVKKIEIAGNNSIKKEIGVEPGFTGPVGLDKYPLIADNTVMKSRNLVAGANRKDTHLLNVNAGRDFQPTIIGDIGFPLSGDLCRVCKSRMEIRRGIEIGHLFQLGEIYSRSLKATFLDEKGKENYFVMGCYGIGVSRLPAAIIEQNHDSQGIIWPPEIAPFQTMVIPTLEKMFKVAQEVCQDLKDQGVETLWDDRDLSAGVKFNDADLVGIPFKVIVGDTFLKEGKIEIKTRREAKIEKVKKNMISQRMKELIQDAKQ</sequence>
<feature type="domain" description="Aminoacyl-transfer RNA synthetases class-II family profile" evidence="11">
    <location>
        <begin position="46"/>
        <end position="463"/>
    </location>
</feature>
<reference evidence="12 13" key="1">
    <citation type="submission" date="2019-03" db="EMBL/GenBank/DDBJ databases">
        <title>Metabolic potential of uncultured bacteria and archaea associated with petroleum seepage in deep-sea sediments.</title>
        <authorList>
            <person name="Dong X."/>
            <person name="Hubert C."/>
        </authorList>
    </citation>
    <scope>NUCLEOTIDE SEQUENCE [LARGE SCALE GENOMIC DNA]</scope>
    <source>
        <strain evidence="12">E29_bin28</strain>
    </source>
</reference>
<dbReference type="InterPro" id="IPR004154">
    <property type="entry name" value="Anticodon-bd"/>
</dbReference>
<comment type="similarity">
    <text evidence="10">Belongs to the class-II aminoacyl-tRNA synthetase family. ProS type 1 subfamily.</text>
</comment>
<dbReference type="Pfam" id="PF00587">
    <property type="entry name" value="tRNA-synt_2b"/>
    <property type="match status" value="1"/>
</dbReference>
<dbReference type="Gene3D" id="3.30.930.10">
    <property type="entry name" value="Bira Bifunctional Protein, Domain 2"/>
    <property type="match status" value="2"/>
</dbReference>
<evidence type="ECO:0000259" key="11">
    <source>
        <dbReference type="PROSITE" id="PS50862"/>
    </source>
</evidence>
<dbReference type="PANTHER" id="PTHR42753:SF2">
    <property type="entry name" value="PROLINE--TRNA LIGASE"/>
    <property type="match status" value="1"/>
</dbReference>
<dbReference type="SUPFAM" id="SSF52954">
    <property type="entry name" value="Class II aaRS ABD-related"/>
    <property type="match status" value="1"/>
</dbReference>
<comment type="domain">
    <text evidence="10">Consists of three domains: the N-terminal catalytic domain, the editing domain and the C-terminal anticodon-binding domain.</text>
</comment>
<organism evidence="12 13">
    <name type="scientific">Aerophobetes bacterium</name>
    <dbReference type="NCBI Taxonomy" id="2030807"/>
    <lineage>
        <taxon>Bacteria</taxon>
        <taxon>Candidatus Aerophobota</taxon>
    </lineage>
</organism>
<keyword evidence="7 10" id="KW-0648">Protein biosynthesis</keyword>
<dbReference type="CDD" id="cd04334">
    <property type="entry name" value="ProRS-INS"/>
    <property type="match status" value="1"/>
</dbReference>
<evidence type="ECO:0000256" key="8">
    <source>
        <dbReference type="ARBA" id="ARBA00023146"/>
    </source>
</evidence>
<dbReference type="SUPFAM" id="SSF55826">
    <property type="entry name" value="YbaK/ProRS associated domain"/>
    <property type="match status" value="1"/>
</dbReference>
<dbReference type="GO" id="GO:0006433">
    <property type="term" value="P:prolyl-tRNA aminoacylation"/>
    <property type="evidence" value="ECO:0007669"/>
    <property type="project" value="UniProtKB-UniRule"/>
</dbReference>
<accession>A0A523YNS2</accession>
<evidence type="ECO:0000256" key="9">
    <source>
        <dbReference type="ARBA" id="ARBA00047671"/>
    </source>
</evidence>